<sequence>MPGESRERSSSKISIAELKGEGHSDVQPPLSWAAKGTVTKRLTDDCEDSTSKEKERINGDRTIRNRVLPLE</sequence>
<feature type="compositionally biased region" description="Basic and acidic residues" evidence="1">
    <location>
        <begin position="41"/>
        <end position="63"/>
    </location>
</feature>
<dbReference type="AlphaFoldDB" id="A0A2P6MNM0"/>
<dbReference type="Proteomes" id="UP000241769">
    <property type="component" value="Unassembled WGS sequence"/>
</dbReference>
<evidence type="ECO:0000313" key="2">
    <source>
        <dbReference type="EMBL" id="PRP73291.1"/>
    </source>
</evidence>
<feature type="region of interest" description="Disordered" evidence="1">
    <location>
        <begin position="1"/>
        <end position="71"/>
    </location>
</feature>
<dbReference type="InParanoid" id="A0A2P6MNM0"/>
<comment type="caution">
    <text evidence="2">The sequence shown here is derived from an EMBL/GenBank/DDBJ whole genome shotgun (WGS) entry which is preliminary data.</text>
</comment>
<gene>
    <name evidence="2" type="ORF">PROFUN_16214</name>
</gene>
<evidence type="ECO:0000256" key="1">
    <source>
        <dbReference type="SAM" id="MobiDB-lite"/>
    </source>
</evidence>
<dbReference type="EMBL" id="MDYQ01000637">
    <property type="protein sequence ID" value="PRP73291.1"/>
    <property type="molecule type" value="Genomic_DNA"/>
</dbReference>
<organism evidence="2 3">
    <name type="scientific">Planoprotostelium fungivorum</name>
    <dbReference type="NCBI Taxonomy" id="1890364"/>
    <lineage>
        <taxon>Eukaryota</taxon>
        <taxon>Amoebozoa</taxon>
        <taxon>Evosea</taxon>
        <taxon>Variosea</taxon>
        <taxon>Cavosteliida</taxon>
        <taxon>Cavosteliaceae</taxon>
        <taxon>Planoprotostelium</taxon>
    </lineage>
</organism>
<keyword evidence="3" id="KW-1185">Reference proteome</keyword>
<reference evidence="2 3" key="1">
    <citation type="journal article" date="2018" name="Genome Biol. Evol.">
        <title>Multiple Roots of Fruiting Body Formation in Amoebozoa.</title>
        <authorList>
            <person name="Hillmann F."/>
            <person name="Forbes G."/>
            <person name="Novohradska S."/>
            <person name="Ferling I."/>
            <person name="Riege K."/>
            <person name="Groth M."/>
            <person name="Westermann M."/>
            <person name="Marz M."/>
            <person name="Spaller T."/>
            <person name="Winckler T."/>
            <person name="Schaap P."/>
            <person name="Glockner G."/>
        </authorList>
    </citation>
    <scope>NUCLEOTIDE SEQUENCE [LARGE SCALE GENOMIC DNA]</scope>
    <source>
        <strain evidence="2 3">Jena</strain>
    </source>
</reference>
<evidence type="ECO:0000313" key="3">
    <source>
        <dbReference type="Proteomes" id="UP000241769"/>
    </source>
</evidence>
<name>A0A2P6MNM0_9EUKA</name>
<accession>A0A2P6MNM0</accession>
<feature type="compositionally biased region" description="Basic and acidic residues" evidence="1">
    <location>
        <begin position="1"/>
        <end position="10"/>
    </location>
</feature>
<protein>
    <submittedName>
        <fullName evidence="2">Uncharacterized protein</fullName>
    </submittedName>
</protein>
<proteinExistence type="predicted"/>